<evidence type="ECO:0000256" key="1">
    <source>
        <dbReference type="SAM" id="MobiDB-lite"/>
    </source>
</evidence>
<dbReference type="InterPro" id="IPR009003">
    <property type="entry name" value="Peptidase_S1_PA"/>
</dbReference>
<protein>
    <recommendedName>
        <fullName evidence="4">Trypsin-like peptidase domain-containing protein</fullName>
    </recommendedName>
</protein>
<reference evidence="3" key="1">
    <citation type="submission" date="2016-10" db="EMBL/GenBank/DDBJ databases">
        <authorList>
            <person name="Varghese N."/>
            <person name="Submissions S."/>
        </authorList>
    </citation>
    <scope>NUCLEOTIDE SEQUENCE [LARGE SCALE GENOMIC DNA]</scope>
    <source>
        <strain evidence="3">DSM 217</strain>
    </source>
</reference>
<accession>A0A1H2VP88</accession>
<keyword evidence="3" id="KW-1185">Reference proteome</keyword>
<evidence type="ECO:0000313" key="3">
    <source>
        <dbReference type="Proteomes" id="UP000198816"/>
    </source>
</evidence>
<dbReference type="Proteomes" id="UP000198816">
    <property type="component" value="Unassembled WGS sequence"/>
</dbReference>
<dbReference type="RefSeq" id="WP_093030576.1">
    <property type="nucleotide sequence ID" value="NZ_FNNZ01000007.1"/>
</dbReference>
<dbReference type="EMBL" id="FNNZ01000007">
    <property type="protein sequence ID" value="SDW69679.1"/>
    <property type="molecule type" value="Genomic_DNA"/>
</dbReference>
<gene>
    <name evidence="2" type="ORF">SAMN05421783_10793</name>
</gene>
<organism evidence="2 3">
    <name type="scientific">Thiocapsa roseopersicina</name>
    <dbReference type="NCBI Taxonomy" id="1058"/>
    <lineage>
        <taxon>Bacteria</taxon>
        <taxon>Pseudomonadati</taxon>
        <taxon>Pseudomonadota</taxon>
        <taxon>Gammaproteobacteria</taxon>
        <taxon>Chromatiales</taxon>
        <taxon>Chromatiaceae</taxon>
        <taxon>Thiocapsa</taxon>
    </lineage>
</organism>
<dbReference type="SUPFAM" id="SSF50494">
    <property type="entry name" value="Trypsin-like serine proteases"/>
    <property type="match status" value="1"/>
</dbReference>
<evidence type="ECO:0000313" key="2">
    <source>
        <dbReference type="EMBL" id="SDW69679.1"/>
    </source>
</evidence>
<feature type="compositionally biased region" description="Basic and acidic residues" evidence="1">
    <location>
        <begin position="367"/>
        <end position="376"/>
    </location>
</feature>
<feature type="region of interest" description="Disordered" evidence="1">
    <location>
        <begin position="367"/>
        <end position="387"/>
    </location>
</feature>
<name>A0A1H2VP88_THIRO</name>
<dbReference type="OrthoDB" id="7067450at2"/>
<evidence type="ECO:0008006" key="4">
    <source>
        <dbReference type="Google" id="ProtNLM"/>
    </source>
</evidence>
<proteinExistence type="predicted"/>
<dbReference type="STRING" id="1058.SAMN05421783_10793"/>
<dbReference type="AlphaFoldDB" id="A0A1H2VP88"/>
<sequence>MPANFKDLLIEIFVPLADGSGRGRIGTGVPIARNRILTARHVLIDDGLATDADFEIRWHHWRDTDSDAGRWTRVDRSKILFDVGPHRPDALKQVMDAAVFEFTFHPDVDQWCELTTRNHATGTPWESEGFPDVGRRNDGDRVAVPLRGKTYQSANQAIEAWVDVAAPTLKPEDWKGASGCPVIVSSRVAGLLTEVPPGFGGGRIMVLPIRRLLQRPEFREAIGYCSNRDRLRDLVVELQRGLTASPLAVGALECFVEGRPEGGLFRDPARSIEHLAERLVAHDAAHLLTHAREATRLLKKDRPEQARAPAELVQSLIPLMYDPTLVDGLSDKVADPEAVLIGFPVATRCAAEVVMAGAGKREMRFRPPEENREHEGVLSLPRPPNCGIDPHGRRTADAFGDHLRRKLSVGNLSTFERAFYRCMEEFVDPALRSRQGMTQEDVLEMTADLLTDEAEGNSRRYYYLFLLPTEDKDRQACLETIQVLKNRFRAVAFLELADDAALIRGEHKDFLPLRSILEVLEE</sequence>